<name>A0AAD6L523_9ROSI</name>
<feature type="compositionally biased region" description="Low complexity" evidence="1">
    <location>
        <begin position="11"/>
        <end position="23"/>
    </location>
</feature>
<sequence length="75" mass="8113">MDLGMAATKQSSSSSSKSVAPGSFSLKKTETWISYSSGSFFNLLKMDRRRRKISTAVLQGISKHGTLNSLMPIGN</sequence>
<dbReference type="AlphaFoldDB" id="A0AAD6L523"/>
<gene>
    <name evidence="2" type="ORF">OIU84_000513</name>
</gene>
<dbReference type="Proteomes" id="UP001162972">
    <property type="component" value="Chromosome 18"/>
</dbReference>
<accession>A0AAD6L523</accession>
<keyword evidence="3" id="KW-1185">Reference proteome</keyword>
<evidence type="ECO:0000256" key="1">
    <source>
        <dbReference type="SAM" id="MobiDB-lite"/>
    </source>
</evidence>
<evidence type="ECO:0000313" key="2">
    <source>
        <dbReference type="EMBL" id="KAJ6435336.1"/>
    </source>
</evidence>
<organism evidence="2 3">
    <name type="scientific">Salix udensis</name>
    <dbReference type="NCBI Taxonomy" id="889485"/>
    <lineage>
        <taxon>Eukaryota</taxon>
        <taxon>Viridiplantae</taxon>
        <taxon>Streptophyta</taxon>
        <taxon>Embryophyta</taxon>
        <taxon>Tracheophyta</taxon>
        <taxon>Spermatophyta</taxon>
        <taxon>Magnoliopsida</taxon>
        <taxon>eudicotyledons</taxon>
        <taxon>Gunneridae</taxon>
        <taxon>Pentapetalae</taxon>
        <taxon>rosids</taxon>
        <taxon>fabids</taxon>
        <taxon>Malpighiales</taxon>
        <taxon>Salicaceae</taxon>
        <taxon>Saliceae</taxon>
        <taxon>Salix</taxon>
    </lineage>
</organism>
<feature type="region of interest" description="Disordered" evidence="1">
    <location>
        <begin position="1"/>
        <end position="23"/>
    </location>
</feature>
<protein>
    <submittedName>
        <fullName evidence="2">Uncharacterized protein</fullName>
    </submittedName>
</protein>
<reference evidence="2 3" key="1">
    <citation type="journal article" date="2023" name="Int. J. Mol. Sci.">
        <title>De Novo Assembly and Annotation of 11 Diverse Shrub Willow (Salix) Genomes Reveals Novel Gene Organization in Sex-Linked Regions.</title>
        <authorList>
            <person name="Hyden B."/>
            <person name="Feng K."/>
            <person name="Yates T.B."/>
            <person name="Jawdy S."/>
            <person name="Cereghino C."/>
            <person name="Smart L.B."/>
            <person name="Muchero W."/>
        </authorList>
    </citation>
    <scope>NUCLEOTIDE SEQUENCE [LARGE SCALE GENOMIC DNA]</scope>
    <source>
        <tissue evidence="2">Shoot tip</tissue>
    </source>
</reference>
<evidence type="ECO:0000313" key="3">
    <source>
        <dbReference type="Proteomes" id="UP001162972"/>
    </source>
</evidence>
<dbReference type="EMBL" id="JAPFFJ010000001">
    <property type="protein sequence ID" value="KAJ6435336.1"/>
    <property type="molecule type" value="Genomic_DNA"/>
</dbReference>
<comment type="caution">
    <text evidence="2">The sequence shown here is derived from an EMBL/GenBank/DDBJ whole genome shotgun (WGS) entry which is preliminary data.</text>
</comment>
<proteinExistence type="predicted"/>